<dbReference type="SUPFAM" id="SSF47323">
    <property type="entry name" value="Anticodon-binding domain of a subclass of class I aminoacyl-tRNA synthetases"/>
    <property type="match status" value="1"/>
</dbReference>
<sequence length="103" mass="11843">MQEVLAVEPSFRNGLPSTYADRVFANEINIAVRTAEKNYNEYMFREALRTGFYDLQAARDEYRLSCGSGGMNRNMLWELLKKDGYVIKAGWPEADLPDLTLKK</sequence>
<comment type="caution">
    <text evidence="2">The sequence shown here is derived from an EMBL/GenBank/DDBJ whole genome shotgun (WGS) entry which is preliminary data.</text>
</comment>
<evidence type="ECO:0000313" key="2">
    <source>
        <dbReference type="EMBL" id="MCE5166707.1"/>
    </source>
</evidence>
<accession>A0ABS8Y6Q2</accession>
<dbReference type="InterPro" id="IPR009080">
    <property type="entry name" value="tRNAsynth_Ia_anticodon-bd"/>
</dbReference>
<reference evidence="2 3" key="1">
    <citation type="journal article" date="2021" name="BMC Genomics">
        <title>Datura genome reveals duplications of psychoactive alkaloid biosynthetic genes and high mutation rate following tissue culture.</title>
        <authorList>
            <person name="Rajewski A."/>
            <person name="Carter-House D."/>
            <person name="Stajich J."/>
            <person name="Litt A."/>
        </authorList>
    </citation>
    <scope>NUCLEOTIDE SEQUENCE [LARGE SCALE GENOMIC DNA]</scope>
    <source>
        <strain evidence="2">AR-01</strain>
    </source>
</reference>
<gene>
    <name evidence="2" type="ORF">HAX54_024769</name>
</gene>
<dbReference type="EMBL" id="JACEIK010030000">
    <property type="protein sequence ID" value="MCE5166707.1"/>
    <property type="molecule type" value="Genomic_DNA"/>
</dbReference>
<evidence type="ECO:0000256" key="1">
    <source>
        <dbReference type="ARBA" id="ARBA00005594"/>
    </source>
</evidence>
<evidence type="ECO:0000313" key="3">
    <source>
        <dbReference type="Proteomes" id="UP000823775"/>
    </source>
</evidence>
<protein>
    <submittedName>
        <fullName evidence="2">Uncharacterized protein</fullName>
    </submittedName>
</protein>
<comment type="similarity">
    <text evidence="1">Belongs to the class-I aminoacyl-tRNA synthetase family.</text>
</comment>
<dbReference type="InterPro" id="IPR004493">
    <property type="entry name" value="Leu-tRNA-synth_Ia_arc/euk"/>
</dbReference>
<dbReference type="PANTHER" id="PTHR45794:SF1">
    <property type="entry name" value="LEUCINE--TRNA LIGASE, CYTOPLASMIC"/>
    <property type="match status" value="1"/>
</dbReference>
<organism evidence="2 3">
    <name type="scientific">Datura stramonium</name>
    <name type="common">Jimsonweed</name>
    <name type="synonym">Common thornapple</name>
    <dbReference type="NCBI Taxonomy" id="4076"/>
    <lineage>
        <taxon>Eukaryota</taxon>
        <taxon>Viridiplantae</taxon>
        <taxon>Streptophyta</taxon>
        <taxon>Embryophyta</taxon>
        <taxon>Tracheophyta</taxon>
        <taxon>Spermatophyta</taxon>
        <taxon>Magnoliopsida</taxon>
        <taxon>eudicotyledons</taxon>
        <taxon>Gunneridae</taxon>
        <taxon>Pentapetalae</taxon>
        <taxon>asterids</taxon>
        <taxon>lamiids</taxon>
        <taxon>Solanales</taxon>
        <taxon>Solanaceae</taxon>
        <taxon>Solanoideae</taxon>
        <taxon>Datureae</taxon>
        <taxon>Datura</taxon>
    </lineage>
</organism>
<name>A0ABS8Y6Q2_DATST</name>
<dbReference type="PANTHER" id="PTHR45794">
    <property type="entry name" value="LEUCYL-TRNA SYNTHETASE"/>
    <property type="match status" value="1"/>
</dbReference>
<proteinExistence type="inferred from homology"/>
<keyword evidence="3" id="KW-1185">Reference proteome</keyword>
<feature type="non-terminal residue" evidence="2">
    <location>
        <position position="103"/>
    </location>
</feature>
<dbReference type="Proteomes" id="UP000823775">
    <property type="component" value="Unassembled WGS sequence"/>
</dbReference>